<dbReference type="Proteomes" id="UP000249467">
    <property type="component" value="Unassembled WGS sequence"/>
</dbReference>
<dbReference type="EMBL" id="QBML01000011">
    <property type="protein sequence ID" value="PZO41447.1"/>
    <property type="molecule type" value="Genomic_DNA"/>
</dbReference>
<evidence type="ECO:0000259" key="1">
    <source>
        <dbReference type="Pfam" id="PF08937"/>
    </source>
</evidence>
<dbReference type="Gene3D" id="3.40.50.9200">
    <property type="entry name" value="Hypothetical protein MTH538"/>
    <property type="match status" value="1"/>
</dbReference>
<sequence>MEKRTLDIFITHAWYFHEDWNQLSQVLNQALGKKWRNFSVPWHDPAMVPHTEVGKQFILNYLESQIIPSDVVILLHGVFAKSKTFRNWLEIEVEMARKHNKPIIGIPAANGGNIDDIPDNLVDIKVAWNSDEIVNAVYKVSGVSLKV</sequence>
<proteinExistence type="predicted"/>
<accession>A0A2W4WE33</accession>
<evidence type="ECO:0000313" key="2">
    <source>
        <dbReference type="EMBL" id="PZO41447.1"/>
    </source>
</evidence>
<reference evidence="2 3" key="2">
    <citation type="submission" date="2018-06" db="EMBL/GenBank/DDBJ databases">
        <title>Metagenomic assembly of (sub)arctic Cyanobacteria and their associated microbiome from non-axenic cultures.</title>
        <authorList>
            <person name="Baurain D."/>
        </authorList>
    </citation>
    <scope>NUCLEOTIDE SEQUENCE [LARGE SCALE GENOMIC DNA]</scope>
    <source>
        <strain evidence="2">ULC066bin1</strain>
    </source>
</reference>
<protein>
    <recommendedName>
        <fullName evidence="1">Thoeris protein ThsB TIR-like domain-containing protein</fullName>
    </recommendedName>
</protein>
<dbReference type="InterPro" id="IPR036490">
    <property type="entry name" value="ThsB_TIR-like_sf"/>
</dbReference>
<dbReference type="SUPFAM" id="SSF52206">
    <property type="entry name" value="Hypothetical protein MTH538"/>
    <property type="match status" value="1"/>
</dbReference>
<dbReference type="Pfam" id="PF08937">
    <property type="entry name" value="ThsB_TIR"/>
    <property type="match status" value="1"/>
</dbReference>
<evidence type="ECO:0000313" key="3">
    <source>
        <dbReference type="Proteomes" id="UP000249467"/>
    </source>
</evidence>
<reference evidence="2 3" key="1">
    <citation type="submission" date="2018-04" db="EMBL/GenBank/DDBJ databases">
        <authorList>
            <person name="Go L.Y."/>
            <person name="Mitchell J.A."/>
        </authorList>
    </citation>
    <scope>NUCLEOTIDE SEQUENCE [LARGE SCALE GENOMIC DNA]</scope>
    <source>
        <strain evidence="2">ULC066bin1</strain>
    </source>
</reference>
<comment type="caution">
    <text evidence="2">The sequence shown here is derived from an EMBL/GenBank/DDBJ whole genome shotgun (WGS) entry which is preliminary data.</text>
</comment>
<dbReference type="InterPro" id="IPR015032">
    <property type="entry name" value="ThsB__TIR-like_domain"/>
</dbReference>
<gene>
    <name evidence="2" type="ORF">DCF19_09595</name>
</gene>
<name>A0A2W4WE33_9CYAN</name>
<organism evidence="2 3">
    <name type="scientific">Pseudanabaena frigida</name>
    <dbReference type="NCBI Taxonomy" id="945775"/>
    <lineage>
        <taxon>Bacteria</taxon>
        <taxon>Bacillati</taxon>
        <taxon>Cyanobacteriota</taxon>
        <taxon>Cyanophyceae</taxon>
        <taxon>Pseudanabaenales</taxon>
        <taxon>Pseudanabaenaceae</taxon>
        <taxon>Pseudanabaena</taxon>
    </lineage>
</organism>
<feature type="domain" description="Thoeris protein ThsB TIR-like" evidence="1">
    <location>
        <begin position="9"/>
        <end position="106"/>
    </location>
</feature>
<dbReference type="AlphaFoldDB" id="A0A2W4WE33"/>